<organism evidence="2 3">
    <name type="scientific">Phyllobacterium bourgognense</name>
    <dbReference type="NCBI Taxonomy" id="314236"/>
    <lineage>
        <taxon>Bacteria</taxon>
        <taxon>Pseudomonadati</taxon>
        <taxon>Pseudomonadota</taxon>
        <taxon>Alphaproteobacteria</taxon>
        <taxon>Hyphomicrobiales</taxon>
        <taxon>Phyllobacteriaceae</taxon>
        <taxon>Phyllobacterium</taxon>
    </lineage>
</organism>
<sequence>MPKWRIGSHQRPQPRVLKLLFVPETGQSICVFTKGVLGAPGGRIKVEQRTVGIKDAGLWQTSLISGVLAVVCLLSCVVWTGFGTAIGRFIATPRARAVFNWAMAGLLVLSLVPVLWE</sequence>
<name>A0A368YEN6_9HYPH</name>
<dbReference type="EMBL" id="QPJM01000022">
    <property type="protein sequence ID" value="RCW78690.1"/>
    <property type="molecule type" value="Genomic_DNA"/>
</dbReference>
<gene>
    <name evidence="2" type="ORF">C7476_1222</name>
</gene>
<evidence type="ECO:0000313" key="2">
    <source>
        <dbReference type="EMBL" id="RCW78690.1"/>
    </source>
</evidence>
<accession>A0A368YEN6</accession>
<keyword evidence="1" id="KW-0812">Transmembrane</keyword>
<reference evidence="2 3" key="1">
    <citation type="submission" date="2018-07" db="EMBL/GenBank/DDBJ databases">
        <title>Genomic Encyclopedia of Type Strains, Phase III (KMG-III): the genomes of soil and plant-associated and newly described type strains.</title>
        <authorList>
            <person name="Whitman W."/>
        </authorList>
    </citation>
    <scope>NUCLEOTIDE SEQUENCE [LARGE SCALE GENOMIC DNA]</scope>
    <source>
        <strain evidence="2 3">31-25a</strain>
    </source>
</reference>
<comment type="caution">
    <text evidence="2">The sequence shown here is derived from an EMBL/GenBank/DDBJ whole genome shotgun (WGS) entry which is preliminary data.</text>
</comment>
<feature type="transmembrane region" description="Helical" evidence="1">
    <location>
        <begin position="63"/>
        <end position="86"/>
    </location>
</feature>
<keyword evidence="1" id="KW-0472">Membrane</keyword>
<feature type="transmembrane region" description="Helical" evidence="1">
    <location>
        <begin position="98"/>
        <end position="116"/>
    </location>
</feature>
<protein>
    <submittedName>
        <fullName evidence="2">Uncharacterized protein</fullName>
    </submittedName>
</protein>
<dbReference type="Proteomes" id="UP000253324">
    <property type="component" value="Unassembled WGS sequence"/>
</dbReference>
<proteinExistence type="predicted"/>
<evidence type="ECO:0000256" key="1">
    <source>
        <dbReference type="SAM" id="Phobius"/>
    </source>
</evidence>
<dbReference type="AlphaFoldDB" id="A0A368YEN6"/>
<keyword evidence="3" id="KW-1185">Reference proteome</keyword>
<keyword evidence="1" id="KW-1133">Transmembrane helix</keyword>
<evidence type="ECO:0000313" key="3">
    <source>
        <dbReference type="Proteomes" id="UP000253324"/>
    </source>
</evidence>